<comment type="caution">
    <text evidence="1">The sequence shown here is derived from an EMBL/GenBank/DDBJ whole genome shotgun (WGS) entry which is preliminary data.</text>
</comment>
<reference evidence="1 2" key="1">
    <citation type="submission" date="2019-10" db="EMBL/GenBank/DDBJ databases">
        <title>Draft Genome Sequence of the Caffeine Degrading Methylotroph Methylorubrum populi PINKEL.</title>
        <authorList>
            <person name="Dawson S.C."/>
            <person name="Zhang X."/>
            <person name="Wright M.E."/>
            <person name="Sharma G."/>
            <person name="Langner J.T."/>
            <person name="Ditty J.L."/>
            <person name="Subuyuj G.A."/>
        </authorList>
    </citation>
    <scope>NUCLEOTIDE SEQUENCE [LARGE SCALE GENOMIC DNA]</scope>
    <source>
        <strain evidence="1 2">Pinkel</strain>
    </source>
</reference>
<sequence length="55" mass="5989">MTPHSVIGRILDAGGLRGSVWRNFLRDASCGDHTRPGSINLCSDICHFTLHGPQD</sequence>
<organism evidence="1 2">
    <name type="scientific">Methylorubrum populi</name>
    <dbReference type="NCBI Taxonomy" id="223967"/>
    <lineage>
        <taxon>Bacteria</taxon>
        <taxon>Pseudomonadati</taxon>
        <taxon>Pseudomonadota</taxon>
        <taxon>Alphaproteobacteria</taxon>
        <taxon>Hyphomicrobiales</taxon>
        <taxon>Methylobacteriaceae</taxon>
        <taxon>Methylorubrum</taxon>
    </lineage>
</organism>
<dbReference type="Proteomes" id="UP000469949">
    <property type="component" value="Unassembled WGS sequence"/>
</dbReference>
<protein>
    <submittedName>
        <fullName evidence="1">Uncharacterized protein</fullName>
    </submittedName>
</protein>
<proteinExistence type="predicted"/>
<dbReference type="EMBL" id="WEKV01000009">
    <property type="protein sequence ID" value="KAB7785509.1"/>
    <property type="molecule type" value="Genomic_DNA"/>
</dbReference>
<evidence type="ECO:0000313" key="2">
    <source>
        <dbReference type="Proteomes" id="UP000469949"/>
    </source>
</evidence>
<evidence type="ECO:0000313" key="1">
    <source>
        <dbReference type="EMBL" id="KAB7785509.1"/>
    </source>
</evidence>
<accession>A0A833J768</accession>
<gene>
    <name evidence="1" type="ORF">F8B43_2010</name>
</gene>
<name>A0A833J768_9HYPH</name>
<dbReference type="AlphaFoldDB" id="A0A833J768"/>